<dbReference type="Pfam" id="PF15234">
    <property type="entry name" value="LAT"/>
    <property type="match status" value="1"/>
</dbReference>
<dbReference type="CTD" id="27040"/>
<reference evidence="4 5" key="1">
    <citation type="submission" date="2025-04" db="UniProtKB">
        <authorList>
            <consortium name="RefSeq"/>
        </authorList>
    </citation>
    <scope>IDENTIFICATION</scope>
    <source>
        <tissue evidence="4 5">Blood</tissue>
    </source>
</reference>
<dbReference type="GO" id="GO:0001772">
    <property type="term" value="C:immunological synapse"/>
    <property type="evidence" value="ECO:0007669"/>
    <property type="project" value="TreeGrafter"/>
</dbReference>
<feature type="signal peptide" evidence="2">
    <location>
        <begin position="1"/>
        <end position="30"/>
    </location>
</feature>
<dbReference type="PANTHER" id="PTHR15586:SF0">
    <property type="entry name" value="LINKER FOR ACTIVATION OF T-CELLS FAMILY MEMBER 1"/>
    <property type="match status" value="1"/>
</dbReference>
<feature type="chain" id="PRO_5044583410" evidence="2">
    <location>
        <begin position="31"/>
        <end position="260"/>
    </location>
</feature>
<feature type="compositionally biased region" description="Acidic residues" evidence="1">
    <location>
        <begin position="147"/>
        <end position="159"/>
    </location>
</feature>
<dbReference type="RefSeq" id="XP_022444138.1">
    <property type="nucleotide sequence ID" value="XM_022588430.2"/>
</dbReference>
<dbReference type="GeneID" id="111182203"/>
<evidence type="ECO:0000313" key="7">
    <source>
        <dbReference type="RefSeq" id="XP_022444138.1"/>
    </source>
</evidence>
<evidence type="ECO:0000313" key="5">
    <source>
        <dbReference type="RefSeq" id="XP_022444136.1"/>
    </source>
</evidence>
<feature type="compositionally biased region" description="Low complexity" evidence="1">
    <location>
        <begin position="176"/>
        <end position="189"/>
    </location>
</feature>
<name>A0A2Y9PN12_DELLE</name>
<dbReference type="GO" id="GO:0019901">
    <property type="term" value="F:protein kinase binding"/>
    <property type="evidence" value="ECO:0007669"/>
    <property type="project" value="TreeGrafter"/>
</dbReference>
<gene>
    <name evidence="4 5 6 7" type="primary">LAT</name>
</gene>
<feature type="region of interest" description="Disordered" evidence="1">
    <location>
        <begin position="226"/>
        <end position="260"/>
    </location>
</feature>
<dbReference type="AlphaFoldDB" id="A0A2Y9PN12"/>
<dbReference type="InterPro" id="IPR008359">
    <property type="entry name" value="Linker_for_activat_Tcells_prot"/>
</dbReference>
<dbReference type="PANTHER" id="PTHR15586">
    <property type="entry name" value="LINKER FOR ACTIVATION OF T-CELLS FAMILY MEMBER 1"/>
    <property type="match status" value="1"/>
</dbReference>
<organism evidence="3 7">
    <name type="scientific">Delphinapterus leucas</name>
    <name type="common">Beluga whale</name>
    <dbReference type="NCBI Taxonomy" id="9749"/>
    <lineage>
        <taxon>Eukaryota</taxon>
        <taxon>Metazoa</taxon>
        <taxon>Chordata</taxon>
        <taxon>Craniata</taxon>
        <taxon>Vertebrata</taxon>
        <taxon>Euteleostomi</taxon>
        <taxon>Mammalia</taxon>
        <taxon>Eutheria</taxon>
        <taxon>Laurasiatheria</taxon>
        <taxon>Artiodactyla</taxon>
        <taxon>Whippomorpha</taxon>
        <taxon>Cetacea</taxon>
        <taxon>Odontoceti</taxon>
        <taxon>Monodontidae</taxon>
        <taxon>Delphinapterus</taxon>
    </lineage>
</organism>
<protein>
    <submittedName>
        <fullName evidence="4 5">Linker for activation of T-cells family member 1 isoform X2</fullName>
    </submittedName>
</protein>
<keyword evidence="2" id="KW-0732">Signal</keyword>
<evidence type="ECO:0000256" key="2">
    <source>
        <dbReference type="SAM" id="SignalP"/>
    </source>
</evidence>
<proteinExistence type="predicted"/>
<accession>A0A2Y9PN12</accession>
<feature type="compositionally biased region" description="Low complexity" evidence="1">
    <location>
        <begin position="116"/>
        <end position="131"/>
    </location>
</feature>
<dbReference type="PRINTS" id="PR01781">
    <property type="entry name" value="LATPROTEIN"/>
</dbReference>
<feature type="compositionally biased region" description="Polar residues" evidence="1">
    <location>
        <begin position="102"/>
        <end position="111"/>
    </location>
</feature>
<evidence type="ECO:0000313" key="4">
    <source>
        <dbReference type="RefSeq" id="XP_022444135.1"/>
    </source>
</evidence>
<evidence type="ECO:0000313" key="6">
    <source>
        <dbReference type="RefSeq" id="XP_022444137.1"/>
    </source>
</evidence>
<sequence length="260" mass="27129">MEAVSLVLFVLGLLLLPLLAVLLMALCVRCRELPGSYDTAASDGLTPSSIVIKPPPTVAPWPPATSYPPVTYLLQSQPDLLRIPRSPQPPGGSPRMPSSQQDSDGANSVASYENEGASGAPAALGGRRLGPVLGSADPVSLPTPEAVCEDADEDEDEEDYPEGYLVVLPDNVPATGAAVPPAPASSNPGLRDSAFSMESGEDYVNVPESEGSADASLDGSREYVNVSQELPPVARTKPAGRSSQEVEGEEAPDYENLQIH</sequence>
<dbReference type="RefSeq" id="XP_022444136.1">
    <property type="nucleotide sequence ID" value="XM_022588428.2"/>
</dbReference>
<dbReference type="GO" id="GO:0006955">
    <property type="term" value="P:immune response"/>
    <property type="evidence" value="ECO:0007669"/>
    <property type="project" value="TreeGrafter"/>
</dbReference>
<dbReference type="GO" id="GO:0050863">
    <property type="term" value="P:regulation of T cell activation"/>
    <property type="evidence" value="ECO:0007669"/>
    <property type="project" value="TreeGrafter"/>
</dbReference>
<dbReference type="RefSeq" id="XP_022444137.1">
    <property type="nucleotide sequence ID" value="XM_022588429.2"/>
</dbReference>
<dbReference type="Proteomes" id="UP000248483">
    <property type="component" value="Unplaced"/>
</dbReference>
<dbReference type="GO" id="GO:0035556">
    <property type="term" value="P:intracellular signal transduction"/>
    <property type="evidence" value="ECO:0007669"/>
    <property type="project" value="TreeGrafter"/>
</dbReference>
<evidence type="ECO:0000313" key="3">
    <source>
        <dbReference type="Proteomes" id="UP000248483"/>
    </source>
</evidence>
<dbReference type="RefSeq" id="XP_022444135.1">
    <property type="nucleotide sequence ID" value="XM_022588427.2"/>
</dbReference>
<feature type="region of interest" description="Disordered" evidence="1">
    <location>
        <begin position="81"/>
        <end position="159"/>
    </location>
</feature>
<keyword evidence="3" id="KW-1185">Reference proteome</keyword>
<dbReference type="GO" id="GO:0006954">
    <property type="term" value="P:inflammatory response"/>
    <property type="evidence" value="ECO:0007669"/>
    <property type="project" value="TreeGrafter"/>
</dbReference>
<feature type="region of interest" description="Disordered" evidence="1">
    <location>
        <begin position="176"/>
        <end position="195"/>
    </location>
</feature>
<evidence type="ECO:0000256" key="1">
    <source>
        <dbReference type="SAM" id="MobiDB-lite"/>
    </source>
</evidence>